<feature type="region of interest" description="Disordered" evidence="1">
    <location>
        <begin position="165"/>
        <end position="255"/>
    </location>
</feature>
<proteinExistence type="predicted"/>
<feature type="compositionally biased region" description="Polar residues" evidence="1">
    <location>
        <begin position="204"/>
        <end position="221"/>
    </location>
</feature>
<dbReference type="HOGENOM" id="CLU_660538_0_0_1"/>
<dbReference type="RefSeq" id="XP_014550953.1">
    <property type="nucleotide sequence ID" value="XM_014695467.1"/>
</dbReference>
<dbReference type="PANTHER" id="PTHR40623:SF1">
    <property type="match status" value="1"/>
</dbReference>
<gene>
    <name evidence="3" type="ORF">COCVIDRAFT_114121</name>
</gene>
<dbReference type="EMBL" id="KI968850">
    <property type="protein sequence ID" value="EUN21375.1"/>
    <property type="molecule type" value="Genomic_DNA"/>
</dbReference>
<evidence type="ECO:0000313" key="3">
    <source>
        <dbReference type="EMBL" id="EUN21375.1"/>
    </source>
</evidence>
<keyword evidence="2" id="KW-0812">Transmembrane</keyword>
<feature type="region of interest" description="Disordered" evidence="1">
    <location>
        <begin position="90"/>
        <end position="127"/>
    </location>
</feature>
<evidence type="ECO:0000313" key="4">
    <source>
        <dbReference type="Proteomes" id="UP000054337"/>
    </source>
</evidence>
<organism evidence="3 4">
    <name type="scientific">Bipolaris victoriae (strain FI3)</name>
    <name type="common">Victoria blight of oats agent</name>
    <name type="synonym">Cochliobolus victoriae</name>
    <dbReference type="NCBI Taxonomy" id="930091"/>
    <lineage>
        <taxon>Eukaryota</taxon>
        <taxon>Fungi</taxon>
        <taxon>Dikarya</taxon>
        <taxon>Ascomycota</taxon>
        <taxon>Pezizomycotina</taxon>
        <taxon>Dothideomycetes</taxon>
        <taxon>Pleosporomycetidae</taxon>
        <taxon>Pleosporales</taxon>
        <taxon>Pleosporineae</taxon>
        <taxon>Pleosporaceae</taxon>
        <taxon>Bipolaris</taxon>
    </lineage>
</organism>
<evidence type="ECO:0000256" key="1">
    <source>
        <dbReference type="SAM" id="MobiDB-lite"/>
    </source>
</evidence>
<feature type="transmembrane region" description="Helical" evidence="2">
    <location>
        <begin position="12"/>
        <end position="35"/>
    </location>
</feature>
<keyword evidence="2" id="KW-0472">Membrane</keyword>
<evidence type="ECO:0000256" key="2">
    <source>
        <dbReference type="SAM" id="Phobius"/>
    </source>
</evidence>
<dbReference type="OrthoDB" id="5361354at2759"/>
<keyword evidence="2" id="KW-1133">Transmembrane helix</keyword>
<dbReference type="GeneID" id="26250492"/>
<feature type="compositionally biased region" description="Pro residues" evidence="1">
    <location>
        <begin position="171"/>
        <end position="181"/>
    </location>
</feature>
<keyword evidence="4" id="KW-1185">Reference proteome</keyword>
<dbReference type="AlphaFoldDB" id="W7E5T4"/>
<accession>W7E5T4</accession>
<name>W7E5T4_BIPV3</name>
<reference evidence="3 4" key="1">
    <citation type="journal article" date="2013" name="PLoS Genet.">
        <title>Comparative genome structure, secondary metabolite, and effector coding capacity across Cochliobolus pathogens.</title>
        <authorList>
            <person name="Condon B.J."/>
            <person name="Leng Y."/>
            <person name="Wu D."/>
            <person name="Bushley K.E."/>
            <person name="Ohm R.A."/>
            <person name="Otillar R."/>
            <person name="Martin J."/>
            <person name="Schackwitz W."/>
            <person name="Grimwood J."/>
            <person name="MohdZainudin N."/>
            <person name="Xue C."/>
            <person name="Wang R."/>
            <person name="Manning V.A."/>
            <person name="Dhillon B."/>
            <person name="Tu Z.J."/>
            <person name="Steffenson B.J."/>
            <person name="Salamov A."/>
            <person name="Sun H."/>
            <person name="Lowry S."/>
            <person name="LaButti K."/>
            <person name="Han J."/>
            <person name="Copeland A."/>
            <person name="Lindquist E."/>
            <person name="Barry K."/>
            <person name="Schmutz J."/>
            <person name="Baker S.E."/>
            <person name="Ciuffetti L.M."/>
            <person name="Grigoriev I.V."/>
            <person name="Zhong S."/>
            <person name="Turgeon B.G."/>
        </authorList>
    </citation>
    <scope>NUCLEOTIDE SEQUENCE [LARGE SCALE GENOMIC DNA]</scope>
    <source>
        <strain evidence="3 4">FI3</strain>
    </source>
</reference>
<dbReference type="PANTHER" id="PTHR40623">
    <property type="entry name" value="INTEGRAL MEMBRANE PROTEIN"/>
    <property type="match status" value="1"/>
</dbReference>
<sequence>MANWFGNLDLAYKYVVVFMSLLLITIIAGFIKVLYNRQRLKKATKAELEAGPKEDTVELNQREKDEGDLFGIRAIEAGFYAGVAQSRPTSRAGSIVSNHPGAMSNSTLVGGSASSPLMKGQSTNNSTLSLNLSAANDATHRPPPSTLKLRPSEAELSGRHNHMVDMSLQVPPSPGAPPRDPPATTFGSYEHDNSNFRLSDTMAYDSSSGQSPYNPPTTQLPTLPGHALRKESRSPSPENGYPRVQVHEPNSEPAQYSSYAVPARLQPRAYSPYCEGGSDASSMYSSSNSHTGLSAFGVVYHTSEHSGMQGQEAERLARERPLSESSTAMSGHTSILGSIISEGESQGRQSNLVAPGQSGATDSRLSEFYEAYYRNSHFGPAQSVETMQHSLDRRSVIIEVDTPLASPMVSRQPGTAY</sequence>
<feature type="compositionally biased region" description="Polar residues" evidence="1">
    <location>
        <begin position="90"/>
        <end position="115"/>
    </location>
</feature>
<protein>
    <submittedName>
        <fullName evidence="3">Uncharacterized protein</fullName>
    </submittedName>
</protein>
<dbReference type="Proteomes" id="UP000054337">
    <property type="component" value="Unassembled WGS sequence"/>
</dbReference>